<evidence type="ECO:0000313" key="1">
    <source>
        <dbReference type="EMBL" id="CAB4165025.1"/>
    </source>
</evidence>
<sequence length="389" mass="43099">MLGNKLKKLTESYGITKTAKFLGDAIREKKISKHSISIRQLAESFLGHNWAENLYRYNSGVRVQEASEGVDASSFTAITGQLLVNEIKDKFDLAKLIGDDVCETIPVTNGNLKEQKVPWLSNVIDSVEKVEEGMPYPHTTFSPNYIEYPAIEKIGKICAVTMEAIYSDLTGQILDSAGSVGTYCGLAREERILKVVLGLVNNHKWNGNSYNTYLSSGAWTNTVGNFVLKDWTSVNTLEQLFTNMLDPNTGKNILIEPKQMLVMPANRYRAIRAFSANVTRSGDFATSGNPDQIEAPNPLDKDYQILTSPHARRLLTESGVSTSIADSYVFLGDFKKAFIWREAKPLTVVEAPAQNPREFEQDIALAVKASLMGVAAVRDPRYVVFGIND</sequence>
<organism evidence="1">
    <name type="scientific">uncultured Caudovirales phage</name>
    <dbReference type="NCBI Taxonomy" id="2100421"/>
    <lineage>
        <taxon>Viruses</taxon>
        <taxon>Duplodnaviria</taxon>
        <taxon>Heunggongvirae</taxon>
        <taxon>Uroviricota</taxon>
        <taxon>Caudoviricetes</taxon>
        <taxon>Peduoviridae</taxon>
        <taxon>Maltschvirus</taxon>
        <taxon>Maltschvirus maltsch</taxon>
    </lineage>
</organism>
<proteinExistence type="predicted"/>
<accession>A0A6J5P7K7</accession>
<dbReference type="EMBL" id="LR796775">
    <property type="protein sequence ID" value="CAB4165025.1"/>
    <property type="molecule type" value="Genomic_DNA"/>
</dbReference>
<protein>
    <submittedName>
        <fullName evidence="1">Uncharacterized protein</fullName>
    </submittedName>
</protein>
<gene>
    <name evidence="1" type="ORF">UFOVP822_7</name>
</gene>
<reference evidence="1" key="1">
    <citation type="submission" date="2020-04" db="EMBL/GenBank/DDBJ databases">
        <authorList>
            <person name="Chiriac C."/>
            <person name="Salcher M."/>
            <person name="Ghai R."/>
            <person name="Kavagutti S V."/>
        </authorList>
    </citation>
    <scope>NUCLEOTIDE SEQUENCE</scope>
</reference>
<name>A0A6J5P7K7_9CAUD</name>
<dbReference type="Pfam" id="PF25209">
    <property type="entry name" value="Phage_capsid_4"/>
    <property type="match status" value="1"/>
</dbReference>